<dbReference type="Pfam" id="PF04392">
    <property type="entry name" value="ABC_sub_bind"/>
    <property type="match status" value="1"/>
</dbReference>
<evidence type="ECO:0000313" key="2">
    <source>
        <dbReference type="Proteomes" id="UP000295135"/>
    </source>
</evidence>
<dbReference type="Proteomes" id="UP000295135">
    <property type="component" value="Unassembled WGS sequence"/>
</dbReference>
<keyword evidence="2" id="KW-1185">Reference proteome</keyword>
<name>A0A4R3JZ86_9PROT</name>
<dbReference type="PANTHER" id="PTHR35271:SF1">
    <property type="entry name" value="ABC TRANSPORTER, SUBSTRATE-BINDING LIPOPROTEIN"/>
    <property type="match status" value="1"/>
</dbReference>
<dbReference type="AlphaFoldDB" id="A0A4R3JZ86"/>
<dbReference type="PANTHER" id="PTHR35271">
    <property type="entry name" value="ABC TRANSPORTER, SUBSTRATE-BINDING LIPOPROTEIN-RELATED"/>
    <property type="match status" value="1"/>
</dbReference>
<reference evidence="1 2" key="1">
    <citation type="submission" date="2019-03" db="EMBL/GenBank/DDBJ databases">
        <title>Genomic Encyclopedia of Type Strains, Phase IV (KMG-IV): sequencing the most valuable type-strain genomes for metagenomic binning, comparative biology and taxonomic classification.</title>
        <authorList>
            <person name="Goeker M."/>
        </authorList>
    </citation>
    <scope>NUCLEOTIDE SEQUENCE [LARGE SCALE GENOMIC DNA]</scope>
    <source>
        <strain evidence="1 2">DSM 103923</strain>
    </source>
</reference>
<gene>
    <name evidence="1" type="ORF">EDC61_103184</name>
</gene>
<dbReference type="EMBL" id="SLZY01000003">
    <property type="protein sequence ID" value="TCS73061.1"/>
    <property type="molecule type" value="Genomic_DNA"/>
</dbReference>
<dbReference type="InterPro" id="IPR007487">
    <property type="entry name" value="ABC_transpt-TYRBP-like"/>
</dbReference>
<sequence>MGIAMSLRSPASLWRRLVLLCLGLLLQGLTTSAMAQEGRLRVWLVLSEPGGAYAELSRSVQAGLGRNVDLQTVVHAGREENWFQPVRPGDLVVPLGLKATRAAVQLDPAIPVLATLLPRQAYETLLAGGISPRRLFSALVLDQPLERQLGLIRLVLPKAERVGVLLGPNTLAQQTELTRAGQQAGFDLSIEAVTKPSDIFAAQRELLRDNEVLLALPDPQVLNQGTLMSYLVSAYRARVPVIGFSQSFTEAGALASVFSTPEQIGRQLSEIVTGMANGRAARPARLIYPRYFKVYVNRQVARSLELDIAPDDRLQKQLEAKEGQAL</sequence>
<protein>
    <submittedName>
        <fullName evidence="1">ABC-type uncharacterized transport system substrate-binding protein</fullName>
    </submittedName>
</protein>
<comment type="caution">
    <text evidence="1">The sequence shown here is derived from an EMBL/GenBank/DDBJ whole genome shotgun (WGS) entry which is preliminary data.</text>
</comment>
<dbReference type="Gene3D" id="3.40.50.2300">
    <property type="match status" value="2"/>
</dbReference>
<organism evidence="1 2">
    <name type="scientific">Sulfuritortus calidifontis</name>
    <dbReference type="NCBI Taxonomy" id="1914471"/>
    <lineage>
        <taxon>Bacteria</taxon>
        <taxon>Pseudomonadati</taxon>
        <taxon>Pseudomonadota</taxon>
        <taxon>Betaproteobacteria</taxon>
        <taxon>Nitrosomonadales</taxon>
        <taxon>Thiobacillaceae</taxon>
        <taxon>Sulfuritortus</taxon>
    </lineage>
</organism>
<proteinExistence type="predicted"/>
<evidence type="ECO:0000313" key="1">
    <source>
        <dbReference type="EMBL" id="TCS73061.1"/>
    </source>
</evidence>
<accession>A0A4R3JZ86</accession>